<proteinExistence type="predicted"/>
<name>A0A4Z2HYV9_9TELE</name>
<protein>
    <submittedName>
        <fullName evidence="2">Uncharacterized protein</fullName>
    </submittedName>
</protein>
<dbReference type="EMBL" id="SRLO01000156">
    <property type="protein sequence ID" value="TNN70976.1"/>
    <property type="molecule type" value="Genomic_DNA"/>
</dbReference>
<sequence length="193" mass="20972">MEASNEEGLHHVTSPSNPQARPGSCTRRPGRMASTPWSCVGGTASTDTSPSRRTWIKRQRGAEPEELTTTNFDHISLASYTPKTPVASTVALTLGEVGRGWEKEEEKGKKKGEEKGEEKQEVASLEFPSCSLQAKAYTEQQQAEKTGSIVSGPLANAGTDLDKGDSRVYFLHLEAWNGEEGNSRPVLPASWKL</sequence>
<feature type="region of interest" description="Disordered" evidence="1">
    <location>
        <begin position="99"/>
        <end position="125"/>
    </location>
</feature>
<dbReference type="Proteomes" id="UP000314294">
    <property type="component" value="Unassembled WGS sequence"/>
</dbReference>
<gene>
    <name evidence="2" type="ORF">EYF80_018792</name>
</gene>
<evidence type="ECO:0000313" key="2">
    <source>
        <dbReference type="EMBL" id="TNN70976.1"/>
    </source>
</evidence>
<feature type="compositionally biased region" description="Polar residues" evidence="1">
    <location>
        <begin position="43"/>
        <end position="52"/>
    </location>
</feature>
<feature type="region of interest" description="Disordered" evidence="1">
    <location>
        <begin position="1"/>
        <end position="53"/>
    </location>
</feature>
<dbReference type="AlphaFoldDB" id="A0A4Z2HYV9"/>
<evidence type="ECO:0000313" key="3">
    <source>
        <dbReference type="Proteomes" id="UP000314294"/>
    </source>
</evidence>
<organism evidence="2 3">
    <name type="scientific">Liparis tanakae</name>
    <name type="common">Tanaka's snailfish</name>
    <dbReference type="NCBI Taxonomy" id="230148"/>
    <lineage>
        <taxon>Eukaryota</taxon>
        <taxon>Metazoa</taxon>
        <taxon>Chordata</taxon>
        <taxon>Craniata</taxon>
        <taxon>Vertebrata</taxon>
        <taxon>Euteleostomi</taxon>
        <taxon>Actinopterygii</taxon>
        <taxon>Neopterygii</taxon>
        <taxon>Teleostei</taxon>
        <taxon>Neoteleostei</taxon>
        <taxon>Acanthomorphata</taxon>
        <taxon>Eupercaria</taxon>
        <taxon>Perciformes</taxon>
        <taxon>Cottioidei</taxon>
        <taxon>Cottales</taxon>
        <taxon>Liparidae</taxon>
        <taxon>Liparis</taxon>
    </lineage>
</organism>
<evidence type="ECO:0000256" key="1">
    <source>
        <dbReference type="SAM" id="MobiDB-lite"/>
    </source>
</evidence>
<reference evidence="2 3" key="1">
    <citation type="submission" date="2019-03" db="EMBL/GenBank/DDBJ databases">
        <title>First draft genome of Liparis tanakae, snailfish: a comprehensive survey of snailfish specific genes.</title>
        <authorList>
            <person name="Kim W."/>
            <person name="Song I."/>
            <person name="Jeong J.-H."/>
            <person name="Kim D."/>
            <person name="Kim S."/>
            <person name="Ryu S."/>
            <person name="Song J.Y."/>
            <person name="Lee S.K."/>
        </authorList>
    </citation>
    <scope>NUCLEOTIDE SEQUENCE [LARGE SCALE GENOMIC DNA]</scope>
    <source>
        <tissue evidence="2">Muscle</tissue>
    </source>
</reference>
<accession>A0A4Z2HYV9</accession>
<comment type="caution">
    <text evidence="2">The sequence shown here is derived from an EMBL/GenBank/DDBJ whole genome shotgun (WGS) entry which is preliminary data.</text>
</comment>
<keyword evidence="3" id="KW-1185">Reference proteome</keyword>
<feature type="compositionally biased region" description="Basic and acidic residues" evidence="1">
    <location>
        <begin position="99"/>
        <end position="121"/>
    </location>
</feature>